<name>A0ACB9KM31_BAUVA</name>
<reference evidence="1 2" key="1">
    <citation type="journal article" date="2022" name="DNA Res.">
        <title>Chromosomal-level genome assembly of the orchid tree Bauhinia variegata (Leguminosae; Cercidoideae) supports the allotetraploid origin hypothesis of Bauhinia.</title>
        <authorList>
            <person name="Zhong Y."/>
            <person name="Chen Y."/>
            <person name="Zheng D."/>
            <person name="Pang J."/>
            <person name="Liu Y."/>
            <person name="Luo S."/>
            <person name="Meng S."/>
            <person name="Qian L."/>
            <person name="Wei D."/>
            <person name="Dai S."/>
            <person name="Zhou R."/>
        </authorList>
    </citation>
    <scope>NUCLEOTIDE SEQUENCE [LARGE SCALE GENOMIC DNA]</scope>
    <source>
        <strain evidence="1">BV-YZ2020</strain>
    </source>
</reference>
<proteinExistence type="predicted"/>
<accession>A0ACB9KM31</accession>
<evidence type="ECO:0000313" key="1">
    <source>
        <dbReference type="EMBL" id="KAI4298321.1"/>
    </source>
</evidence>
<dbReference type="Proteomes" id="UP000828941">
    <property type="component" value="Chromosome 13"/>
</dbReference>
<evidence type="ECO:0000313" key="2">
    <source>
        <dbReference type="Proteomes" id="UP000828941"/>
    </source>
</evidence>
<protein>
    <submittedName>
        <fullName evidence="1">Uncharacterized protein</fullName>
    </submittedName>
</protein>
<dbReference type="EMBL" id="CM039438">
    <property type="protein sequence ID" value="KAI4298321.1"/>
    <property type="molecule type" value="Genomic_DNA"/>
</dbReference>
<keyword evidence="2" id="KW-1185">Reference proteome</keyword>
<gene>
    <name evidence="1" type="ORF">L6164_031895</name>
</gene>
<sequence length="92" mass="10300">MALSPLNSKSHNHARSNSLPSKPHPIIVECNESLARFWASEATSSCSLLSHKLRGLQDLHDCIEKLVQLPVTQEVLAQERQEKWVDELLDGS</sequence>
<organism evidence="1 2">
    <name type="scientific">Bauhinia variegata</name>
    <name type="common">Purple orchid tree</name>
    <name type="synonym">Phanera variegata</name>
    <dbReference type="NCBI Taxonomy" id="167791"/>
    <lineage>
        <taxon>Eukaryota</taxon>
        <taxon>Viridiplantae</taxon>
        <taxon>Streptophyta</taxon>
        <taxon>Embryophyta</taxon>
        <taxon>Tracheophyta</taxon>
        <taxon>Spermatophyta</taxon>
        <taxon>Magnoliopsida</taxon>
        <taxon>eudicotyledons</taxon>
        <taxon>Gunneridae</taxon>
        <taxon>Pentapetalae</taxon>
        <taxon>rosids</taxon>
        <taxon>fabids</taxon>
        <taxon>Fabales</taxon>
        <taxon>Fabaceae</taxon>
        <taxon>Cercidoideae</taxon>
        <taxon>Cercideae</taxon>
        <taxon>Bauhiniinae</taxon>
        <taxon>Bauhinia</taxon>
    </lineage>
</organism>
<comment type="caution">
    <text evidence="1">The sequence shown here is derived from an EMBL/GenBank/DDBJ whole genome shotgun (WGS) entry which is preliminary data.</text>
</comment>